<keyword evidence="3" id="KW-1185">Reference proteome</keyword>
<feature type="signal peptide" evidence="1">
    <location>
        <begin position="1"/>
        <end position="20"/>
    </location>
</feature>
<dbReference type="AlphaFoldDB" id="A0A6A6AGQ2"/>
<reference evidence="2" key="1">
    <citation type="journal article" date="2020" name="Stud. Mycol.">
        <title>101 Dothideomycetes genomes: a test case for predicting lifestyles and emergence of pathogens.</title>
        <authorList>
            <person name="Haridas S."/>
            <person name="Albert R."/>
            <person name="Binder M."/>
            <person name="Bloem J."/>
            <person name="Labutti K."/>
            <person name="Salamov A."/>
            <person name="Andreopoulos B."/>
            <person name="Baker S."/>
            <person name="Barry K."/>
            <person name="Bills G."/>
            <person name="Bluhm B."/>
            <person name="Cannon C."/>
            <person name="Castanera R."/>
            <person name="Culley D."/>
            <person name="Daum C."/>
            <person name="Ezra D."/>
            <person name="Gonzalez J."/>
            <person name="Henrissat B."/>
            <person name="Kuo A."/>
            <person name="Liang C."/>
            <person name="Lipzen A."/>
            <person name="Lutzoni F."/>
            <person name="Magnuson J."/>
            <person name="Mondo S."/>
            <person name="Nolan M."/>
            <person name="Ohm R."/>
            <person name="Pangilinan J."/>
            <person name="Park H.-J."/>
            <person name="Ramirez L."/>
            <person name="Alfaro M."/>
            <person name="Sun H."/>
            <person name="Tritt A."/>
            <person name="Yoshinaga Y."/>
            <person name="Zwiers L.-H."/>
            <person name="Turgeon B."/>
            <person name="Goodwin S."/>
            <person name="Spatafora J."/>
            <person name="Crous P."/>
            <person name="Grigoriev I."/>
        </authorList>
    </citation>
    <scope>NUCLEOTIDE SEQUENCE</scope>
    <source>
        <strain evidence="2">CBS 119687</strain>
    </source>
</reference>
<sequence>MQFSSSLLIAIVALMSSATASPIKARQAALEDWQVTTVGVNVPSGRPGNYPWATITAVITDPNQYNLGNSSYNGTPVIVPSGSQGFDCKAEWFIDSPVGRAWPCKSSSYATGYWYMHVLEGDDGQFSPSNFKLQFTHMLNLVVYGQQFRATIRGQTLFKVGVNMGGTCGGSGVCGWGLKAESKPQLITPTMV</sequence>
<dbReference type="OrthoDB" id="5226619at2759"/>
<dbReference type="GeneID" id="54403997"/>
<accession>A0A6A6AGQ2</accession>
<name>A0A6A6AGQ2_9PLEO</name>
<gene>
    <name evidence="2" type="ORF">P153DRAFT_287827</name>
</gene>
<evidence type="ECO:0000256" key="1">
    <source>
        <dbReference type="SAM" id="SignalP"/>
    </source>
</evidence>
<dbReference type="RefSeq" id="XP_033525367.1">
    <property type="nucleotide sequence ID" value="XM_033663565.1"/>
</dbReference>
<evidence type="ECO:0000313" key="3">
    <source>
        <dbReference type="Proteomes" id="UP000799771"/>
    </source>
</evidence>
<protein>
    <recommendedName>
        <fullName evidence="4">Cell death in tomato 1</fullName>
    </recommendedName>
</protein>
<evidence type="ECO:0000313" key="2">
    <source>
        <dbReference type="EMBL" id="KAF2130980.1"/>
    </source>
</evidence>
<keyword evidence="1" id="KW-0732">Signal</keyword>
<organism evidence="2 3">
    <name type="scientific">Dothidotthia symphoricarpi CBS 119687</name>
    <dbReference type="NCBI Taxonomy" id="1392245"/>
    <lineage>
        <taxon>Eukaryota</taxon>
        <taxon>Fungi</taxon>
        <taxon>Dikarya</taxon>
        <taxon>Ascomycota</taxon>
        <taxon>Pezizomycotina</taxon>
        <taxon>Dothideomycetes</taxon>
        <taxon>Pleosporomycetidae</taxon>
        <taxon>Pleosporales</taxon>
        <taxon>Dothidotthiaceae</taxon>
        <taxon>Dothidotthia</taxon>
    </lineage>
</organism>
<dbReference type="Proteomes" id="UP000799771">
    <property type="component" value="Unassembled WGS sequence"/>
</dbReference>
<evidence type="ECO:0008006" key="4">
    <source>
        <dbReference type="Google" id="ProtNLM"/>
    </source>
</evidence>
<proteinExistence type="predicted"/>
<feature type="chain" id="PRO_5025688054" description="Cell death in tomato 1" evidence="1">
    <location>
        <begin position="21"/>
        <end position="192"/>
    </location>
</feature>
<dbReference type="EMBL" id="ML977503">
    <property type="protein sequence ID" value="KAF2130980.1"/>
    <property type="molecule type" value="Genomic_DNA"/>
</dbReference>